<organism evidence="3">
    <name type="scientific">Schizophyllum commune (strain H4-8 / FGSC 9210)</name>
    <name type="common">Split gill fungus</name>
    <dbReference type="NCBI Taxonomy" id="578458"/>
    <lineage>
        <taxon>Eukaryota</taxon>
        <taxon>Fungi</taxon>
        <taxon>Dikarya</taxon>
        <taxon>Basidiomycota</taxon>
        <taxon>Agaricomycotina</taxon>
        <taxon>Agaricomycetes</taxon>
        <taxon>Agaricomycetidae</taxon>
        <taxon>Agaricales</taxon>
        <taxon>Schizophyllaceae</taxon>
        <taxon>Schizophyllum</taxon>
    </lineage>
</organism>
<evidence type="ECO:0000313" key="3">
    <source>
        <dbReference type="Proteomes" id="UP000007431"/>
    </source>
</evidence>
<proteinExistence type="predicted"/>
<protein>
    <submittedName>
        <fullName evidence="2">Uncharacterized protein</fullName>
    </submittedName>
</protein>
<evidence type="ECO:0000313" key="2">
    <source>
        <dbReference type="EMBL" id="EFI94196.1"/>
    </source>
</evidence>
<accession>D8QEM9</accession>
<dbReference type="VEuPathDB" id="FungiDB:SCHCODRAFT_02636069"/>
<keyword evidence="1" id="KW-1133">Transmembrane helix</keyword>
<name>D8QEM9_SCHCM</name>
<feature type="transmembrane region" description="Helical" evidence="1">
    <location>
        <begin position="54"/>
        <end position="73"/>
    </location>
</feature>
<dbReference type="OMA" id="FMFRDGI"/>
<sequence length="308" mass="33148">MSTAALTPGRLPSFVVDELKYSLKDVSLSLALYGIQVALFVGAAAAISRKEGRIWILVVSVITVFLCSSTQAASSITTYWLQMPGVGGGHGDESTTALDVIEILSDTSYHISYLLGDALVVWRAWVIWSESKLSPTHIVRGPAAGLSVDLVVDLKSWLDDKALNAPMIVAMLLTNAVATALVGVRVWTYRRDIAAALGPVTFGNRVGSLLMLLLESGLLYCAIWVTIFVLEVGVGSMPWSTNILVSGALHLFAHLTDLWPSRQTAYPTLVILLVTTQQHLTVKSMMANQSSFLPSIQFVAEDATSLQG</sequence>
<feature type="transmembrane region" description="Helical" evidence="1">
    <location>
        <begin position="209"/>
        <end position="230"/>
    </location>
</feature>
<dbReference type="InParanoid" id="D8QEM9"/>
<dbReference type="Proteomes" id="UP000007431">
    <property type="component" value="Unassembled WGS sequence"/>
</dbReference>
<evidence type="ECO:0000256" key="1">
    <source>
        <dbReference type="SAM" id="Phobius"/>
    </source>
</evidence>
<reference evidence="2 3" key="1">
    <citation type="journal article" date="2010" name="Nat. Biotechnol.">
        <title>Genome sequence of the model mushroom Schizophyllum commune.</title>
        <authorList>
            <person name="Ohm R.A."/>
            <person name="de Jong J.F."/>
            <person name="Lugones L.G."/>
            <person name="Aerts A."/>
            <person name="Kothe E."/>
            <person name="Stajich J.E."/>
            <person name="de Vries R.P."/>
            <person name="Record E."/>
            <person name="Levasseur A."/>
            <person name="Baker S.E."/>
            <person name="Bartholomew K.A."/>
            <person name="Coutinho P.M."/>
            <person name="Erdmann S."/>
            <person name="Fowler T.J."/>
            <person name="Gathman A.C."/>
            <person name="Lombard V."/>
            <person name="Henrissat B."/>
            <person name="Knabe N."/>
            <person name="Kuees U."/>
            <person name="Lilly W.W."/>
            <person name="Lindquist E."/>
            <person name="Lucas S."/>
            <person name="Magnuson J.K."/>
            <person name="Piumi F."/>
            <person name="Raudaskoski M."/>
            <person name="Salamov A."/>
            <person name="Schmutz J."/>
            <person name="Schwarze F.W.M.R."/>
            <person name="vanKuyk P.A."/>
            <person name="Horton J.S."/>
            <person name="Grigoriev I.V."/>
            <person name="Woesten H.A.B."/>
        </authorList>
    </citation>
    <scope>NUCLEOTIDE SEQUENCE [LARGE SCALE GENOMIC DNA]</scope>
    <source>
        <strain evidence="3">H4-8 / FGSC 9210</strain>
    </source>
</reference>
<dbReference type="EMBL" id="GL377310">
    <property type="protein sequence ID" value="EFI94196.1"/>
    <property type="molecule type" value="Genomic_DNA"/>
</dbReference>
<dbReference type="AlphaFoldDB" id="D8QEM9"/>
<keyword evidence="3" id="KW-1185">Reference proteome</keyword>
<gene>
    <name evidence="2" type="ORF">SCHCODRAFT_237198</name>
</gene>
<dbReference type="HOGENOM" id="CLU_071641_1_0_1"/>
<keyword evidence="1" id="KW-0472">Membrane</keyword>
<feature type="transmembrane region" description="Helical" evidence="1">
    <location>
        <begin position="167"/>
        <end position="188"/>
    </location>
</feature>
<keyword evidence="1" id="KW-0812">Transmembrane</keyword>
<feature type="transmembrane region" description="Helical" evidence="1">
    <location>
        <begin position="26"/>
        <end position="47"/>
    </location>
</feature>